<name>A0AA38C651_TAXCH</name>
<gene>
    <name evidence="1" type="ORF">KI387_041605</name>
</gene>
<organism evidence="1 2">
    <name type="scientific">Taxus chinensis</name>
    <name type="common">Chinese yew</name>
    <name type="synonym">Taxus wallichiana var. chinensis</name>
    <dbReference type="NCBI Taxonomy" id="29808"/>
    <lineage>
        <taxon>Eukaryota</taxon>
        <taxon>Viridiplantae</taxon>
        <taxon>Streptophyta</taxon>
        <taxon>Embryophyta</taxon>
        <taxon>Tracheophyta</taxon>
        <taxon>Spermatophyta</taxon>
        <taxon>Pinopsida</taxon>
        <taxon>Pinidae</taxon>
        <taxon>Conifers II</taxon>
        <taxon>Cupressales</taxon>
        <taxon>Taxaceae</taxon>
        <taxon>Taxus</taxon>
    </lineage>
</organism>
<evidence type="ECO:0000313" key="1">
    <source>
        <dbReference type="EMBL" id="KAH9293191.1"/>
    </source>
</evidence>
<protein>
    <recommendedName>
        <fullName evidence="3">Reverse transcriptase</fullName>
    </recommendedName>
</protein>
<accession>A0AA38C651</accession>
<proteinExistence type="predicted"/>
<dbReference type="EMBL" id="JAHRHJ020001486">
    <property type="protein sequence ID" value="KAH9293191.1"/>
    <property type="molecule type" value="Genomic_DNA"/>
</dbReference>
<feature type="non-terminal residue" evidence="1">
    <location>
        <position position="52"/>
    </location>
</feature>
<sequence>KNMQEIKVLKKQLSEYFDMKDLGVAKQILGMRITWDMKEWKMNLSQEEYIKK</sequence>
<dbReference type="Proteomes" id="UP000824469">
    <property type="component" value="Unassembled WGS sequence"/>
</dbReference>
<keyword evidence="2" id="KW-1185">Reference proteome</keyword>
<comment type="caution">
    <text evidence="1">The sequence shown here is derived from an EMBL/GenBank/DDBJ whole genome shotgun (WGS) entry which is preliminary data.</text>
</comment>
<dbReference type="AlphaFoldDB" id="A0AA38C651"/>
<feature type="non-terminal residue" evidence="1">
    <location>
        <position position="1"/>
    </location>
</feature>
<evidence type="ECO:0008006" key="3">
    <source>
        <dbReference type="Google" id="ProtNLM"/>
    </source>
</evidence>
<reference evidence="1 2" key="1">
    <citation type="journal article" date="2021" name="Nat. Plants">
        <title>The Taxus genome provides insights into paclitaxel biosynthesis.</title>
        <authorList>
            <person name="Xiong X."/>
            <person name="Gou J."/>
            <person name="Liao Q."/>
            <person name="Li Y."/>
            <person name="Zhou Q."/>
            <person name="Bi G."/>
            <person name="Li C."/>
            <person name="Du R."/>
            <person name="Wang X."/>
            <person name="Sun T."/>
            <person name="Guo L."/>
            <person name="Liang H."/>
            <person name="Lu P."/>
            <person name="Wu Y."/>
            <person name="Zhang Z."/>
            <person name="Ro D.K."/>
            <person name="Shang Y."/>
            <person name="Huang S."/>
            <person name="Yan J."/>
        </authorList>
    </citation>
    <scope>NUCLEOTIDE SEQUENCE [LARGE SCALE GENOMIC DNA]</scope>
    <source>
        <strain evidence="1">Ta-2019</strain>
    </source>
</reference>
<evidence type="ECO:0000313" key="2">
    <source>
        <dbReference type="Proteomes" id="UP000824469"/>
    </source>
</evidence>